<evidence type="ECO:0000256" key="3">
    <source>
        <dbReference type="ARBA" id="ARBA00023163"/>
    </source>
</evidence>
<keyword evidence="4" id="KW-0539">Nucleus</keyword>
<reference evidence="7" key="2">
    <citation type="submission" date="2023-05" db="EMBL/GenBank/DDBJ databases">
        <authorList>
            <person name="Schelkunov M.I."/>
        </authorList>
    </citation>
    <scope>NUCLEOTIDE SEQUENCE</scope>
    <source>
        <strain evidence="7">Hsosn_3</strain>
        <tissue evidence="7">Leaf</tissue>
    </source>
</reference>
<feature type="region of interest" description="Disordered" evidence="5">
    <location>
        <begin position="103"/>
        <end position="142"/>
    </location>
</feature>
<comment type="caution">
    <text evidence="7">The sequence shown here is derived from an EMBL/GenBank/DDBJ whole genome shotgun (WGS) entry which is preliminary data.</text>
</comment>
<evidence type="ECO:0000256" key="2">
    <source>
        <dbReference type="ARBA" id="ARBA00023125"/>
    </source>
</evidence>
<dbReference type="SUPFAM" id="SSF101941">
    <property type="entry name" value="NAC domain"/>
    <property type="match status" value="1"/>
</dbReference>
<evidence type="ECO:0000313" key="7">
    <source>
        <dbReference type="EMBL" id="KAK1381084.1"/>
    </source>
</evidence>
<reference evidence="7" key="1">
    <citation type="submission" date="2023-02" db="EMBL/GenBank/DDBJ databases">
        <title>Genome of toxic invasive species Heracleum sosnowskyi carries increased number of genes despite the absence of recent whole-genome duplications.</title>
        <authorList>
            <person name="Schelkunov M."/>
            <person name="Shtratnikova V."/>
            <person name="Makarenko M."/>
            <person name="Klepikova A."/>
            <person name="Omelchenko D."/>
            <person name="Novikova G."/>
            <person name="Obukhova E."/>
            <person name="Bogdanov V."/>
            <person name="Penin A."/>
            <person name="Logacheva M."/>
        </authorList>
    </citation>
    <scope>NUCLEOTIDE SEQUENCE</scope>
    <source>
        <strain evidence="7">Hsosn_3</strain>
        <tissue evidence="7">Leaf</tissue>
    </source>
</reference>
<dbReference type="Gene3D" id="2.170.150.80">
    <property type="entry name" value="NAC domain"/>
    <property type="match status" value="1"/>
</dbReference>
<evidence type="ECO:0000256" key="5">
    <source>
        <dbReference type="SAM" id="MobiDB-lite"/>
    </source>
</evidence>
<dbReference type="GO" id="GO:0006355">
    <property type="term" value="P:regulation of DNA-templated transcription"/>
    <property type="evidence" value="ECO:0007669"/>
    <property type="project" value="InterPro"/>
</dbReference>
<evidence type="ECO:0000256" key="1">
    <source>
        <dbReference type="ARBA" id="ARBA00023015"/>
    </source>
</evidence>
<proteinExistence type="predicted"/>
<protein>
    <recommendedName>
        <fullName evidence="6">NAC domain-containing protein</fullName>
    </recommendedName>
</protein>
<keyword evidence="2" id="KW-0238">DNA-binding</keyword>
<dbReference type="EMBL" id="JAUIZM010000006">
    <property type="protein sequence ID" value="KAK1381084.1"/>
    <property type="molecule type" value="Genomic_DNA"/>
</dbReference>
<organism evidence="7 8">
    <name type="scientific">Heracleum sosnowskyi</name>
    <dbReference type="NCBI Taxonomy" id="360622"/>
    <lineage>
        <taxon>Eukaryota</taxon>
        <taxon>Viridiplantae</taxon>
        <taxon>Streptophyta</taxon>
        <taxon>Embryophyta</taxon>
        <taxon>Tracheophyta</taxon>
        <taxon>Spermatophyta</taxon>
        <taxon>Magnoliopsida</taxon>
        <taxon>eudicotyledons</taxon>
        <taxon>Gunneridae</taxon>
        <taxon>Pentapetalae</taxon>
        <taxon>asterids</taxon>
        <taxon>campanulids</taxon>
        <taxon>Apiales</taxon>
        <taxon>Apiaceae</taxon>
        <taxon>Apioideae</taxon>
        <taxon>apioid superclade</taxon>
        <taxon>Tordylieae</taxon>
        <taxon>Tordyliinae</taxon>
        <taxon>Heracleum</taxon>
    </lineage>
</organism>
<dbReference type="AlphaFoldDB" id="A0AAD8I8J6"/>
<keyword evidence="8" id="KW-1185">Reference proteome</keyword>
<keyword evidence="1" id="KW-0805">Transcription regulation</keyword>
<dbReference type="InterPro" id="IPR036093">
    <property type="entry name" value="NAC_dom_sf"/>
</dbReference>
<dbReference type="PROSITE" id="PS51005">
    <property type="entry name" value="NAC"/>
    <property type="match status" value="1"/>
</dbReference>
<dbReference type="Proteomes" id="UP001237642">
    <property type="component" value="Unassembled WGS sequence"/>
</dbReference>
<name>A0AAD8I8J6_9APIA</name>
<evidence type="ECO:0000313" key="8">
    <source>
        <dbReference type="Proteomes" id="UP001237642"/>
    </source>
</evidence>
<accession>A0AAD8I8J6</accession>
<evidence type="ECO:0000259" key="6">
    <source>
        <dbReference type="PROSITE" id="PS51005"/>
    </source>
</evidence>
<gene>
    <name evidence="7" type="ORF">POM88_027828</name>
</gene>
<feature type="domain" description="NAC" evidence="6">
    <location>
        <begin position="1"/>
        <end position="75"/>
    </location>
</feature>
<dbReference type="GO" id="GO:0003677">
    <property type="term" value="F:DNA binding"/>
    <property type="evidence" value="ECO:0007669"/>
    <property type="project" value="UniProtKB-KW"/>
</dbReference>
<sequence>MAGCGTWHGEISRNPIMEDDRVIGFTRLLVYQISDVDSCLRNEVNFNKIDHWLIHEYVLSGYEYEDYVLCRISVDMSKITQVKPKSAPRIFSNINSKANKKITVNKSKVNKKTTSKVSKSDKASKETATNHNIGSFGEEKGC</sequence>
<dbReference type="InterPro" id="IPR003441">
    <property type="entry name" value="NAC-dom"/>
</dbReference>
<keyword evidence="3" id="KW-0804">Transcription</keyword>
<evidence type="ECO:0000256" key="4">
    <source>
        <dbReference type="ARBA" id="ARBA00023242"/>
    </source>
</evidence>